<dbReference type="InterPro" id="IPR002528">
    <property type="entry name" value="MATE_fam"/>
</dbReference>
<evidence type="ECO:0000256" key="5">
    <source>
        <dbReference type="ARBA" id="ARBA00022692"/>
    </source>
</evidence>
<sequence length="476" mass="50198">MHPSATAARARPNLTQGPILQTLLALAWPIVLGNVLQTGYQLIDAFWVGQLGSRAVAAVAVSFPVNFLLIALGSGFSVAGSVLVAQNFGARHTKMVNHVAAQALALETGLALLLTVGAHFASPTILHLMGAGPDIFEPANQFQQVLFWGLTFNFGFLMFQALMRGVGEVKIPLYINLVTLGLNFALDPLFIYGYGPVSALGVAGSAAATLVTQVLSVVAGLVVLLRGRSGIQLSFRGFRPDWALMARIFRLGAPSSVDLSARALGLSVLTTLAAGFGTAVLATYGIGSRIIALAIIPALGISLACSTLVAQNVGARNLPRALQTANYALGVSFATLLALGGLIWLGARPLVAFFLRGDPLVSEQAVEFVRIAALSLCFTGVQQTVSGAFRGVGNTLSAMVLTITGIWVFQFPAAWYLSHHTALGFRGIWWSFVVANVLISTVAGLWYWKGNWHGRDLADPLAPQVAAATPQEEKLV</sequence>
<comment type="caution">
    <text evidence="11">The sequence shown here is derived from an EMBL/GenBank/DDBJ whole genome shotgun (WGS) entry which is preliminary data.</text>
</comment>
<dbReference type="Proteomes" id="UP000559626">
    <property type="component" value="Unassembled WGS sequence"/>
</dbReference>
<dbReference type="GO" id="GO:0005886">
    <property type="term" value="C:plasma membrane"/>
    <property type="evidence" value="ECO:0007669"/>
    <property type="project" value="UniProtKB-SubCell"/>
</dbReference>
<keyword evidence="12" id="KW-1185">Reference proteome</keyword>
<dbReference type="CDD" id="cd13142">
    <property type="entry name" value="MATE_like_12"/>
    <property type="match status" value="1"/>
</dbReference>
<dbReference type="GO" id="GO:0042910">
    <property type="term" value="F:xenobiotic transmembrane transporter activity"/>
    <property type="evidence" value="ECO:0007669"/>
    <property type="project" value="InterPro"/>
</dbReference>
<feature type="transmembrane region" description="Helical" evidence="10">
    <location>
        <begin position="428"/>
        <end position="448"/>
    </location>
</feature>
<feature type="transmembrane region" description="Helical" evidence="10">
    <location>
        <begin position="104"/>
        <end position="125"/>
    </location>
</feature>
<feature type="transmembrane region" description="Helical" evidence="10">
    <location>
        <begin position="20"/>
        <end position="43"/>
    </location>
</feature>
<feature type="transmembrane region" description="Helical" evidence="10">
    <location>
        <begin position="145"/>
        <end position="162"/>
    </location>
</feature>
<dbReference type="PANTHER" id="PTHR43298">
    <property type="entry name" value="MULTIDRUG RESISTANCE PROTEIN NORM-RELATED"/>
    <property type="match status" value="1"/>
</dbReference>
<dbReference type="PANTHER" id="PTHR43298:SF2">
    <property type="entry name" value="FMN_FAD EXPORTER YEEO-RELATED"/>
    <property type="match status" value="1"/>
</dbReference>
<evidence type="ECO:0000256" key="6">
    <source>
        <dbReference type="ARBA" id="ARBA00022989"/>
    </source>
</evidence>
<keyword evidence="2" id="KW-0813">Transport</keyword>
<dbReference type="RefSeq" id="WP_169531714.1">
    <property type="nucleotide sequence ID" value="NZ_JABBGH010000002.1"/>
</dbReference>
<reference evidence="11 12" key="1">
    <citation type="submission" date="2020-04" db="EMBL/GenBank/DDBJ databases">
        <title>Hymenobacter polaris sp. nov., isolated from Arctic soil.</title>
        <authorList>
            <person name="Dahal R.H."/>
        </authorList>
    </citation>
    <scope>NUCLEOTIDE SEQUENCE [LARGE SCALE GENOMIC DNA]</scope>
    <source>
        <strain evidence="11 12">RP-2-7</strain>
    </source>
</reference>
<gene>
    <name evidence="11" type="ORF">HHL22_12615</name>
</gene>
<feature type="transmembrane region" description="Helical" evidence="10">
    <location>
        <begin position="174"/>
        <end position="194"/>
    </location>
</feature>
<dbReference type="AlphaFoldDB" id="A0A7Y0AEU6"/>
<evidence type="ECO:0000256" key="3">
    <source>
        <dbReference type="ARBA" id="ARBA00022449"/>
    </source>
</evidence>
<feature type="transmembrane region" description="Helical" evidence="10">
    <location>
        <begin position="55"/>
        <end position="84"/>
    </location>
</feature>
<dbReference type="NCBIfam" id="TIGR00797">
    <property type="entry name" value="matE"/>
    <property type="match status" value="1"/>
</dbReference>
<feature type="transmembrane region" description="Helical" evidence="10">
    <location>
        <begin position="263"/>
        <end position="284"/>
    </location>
</feature>
<keyword evidence="3" id="KW-0050">Antiport</keyword>
<organism evidence="11 12">
    <name type="scientific">Hymenobacter polaris</name>
    <dbReference type="NCBI Taxonomy" id="2682546"/>
    <lineage>
        <taxon>Bacteria</taxon>
        <taxon>Pseudomonadati</taxon>
        <taxon>Bacteroidota</taxon>
        <taxon>Cytophagia</taxon>
        <taxon>Cytophagales</taxon>
        <taxon>Hymenobacteraceae</taxon>
        <taxon>Hymenobacter</taxon>
    </lineage>
</organism>
<name>A0A7Y0AEU6_9BACT</name>
<evidence type="ECO:0000256" key="4">
    <source>
        <dbReference type="ARBA" id="ARBA00022475"/>
    </source>
</evidence>
<dbReference type="InterPro" id="IPR050222">
    <property type="entry name" value="MATE_MdtK"/>
</dbReference>
<evidence type="ECO:0000313" key="12">
    <source>
        <dbReference type="Proteomes" id="UP000559626"/>
    </source>
</evidence>
<protein>
    <recommendedName>
        <fullName evidence="9">Multidrug-efflux transporter</fullName>
    </recommendedName>
</protein>
<feature type="transmembrane region" description="Helical" evidence="10">
    <location>
        <begin position="290"/>
        <end position="313"/>
    </location>
</feature>
<evidence type="ECO:0000256" key="1">
    <source>
        <dbReference type="ARBA" id="ARBA00004651"/>
    </source>
</evidence>
<accession>A0A7Y0AEU6</accession>
<keyword evidence="5 10" id="KW-0812">Transmembrane</keyword>
<dbReference type="InterPro" id="IPR048279">
    <property type="entry name" value="MdtK-like"/>
</dbReference>
<keyword evidence="7" id="KW-0406">Ion transport</keyword>
<evidence type="ECO:0000256" key="2">
    <source>
        <dbReference type="ARBA" id="ARBA00022448"/>
    </source>
</evidence>
<dbReference type="EMBL" id="JABBGH010000002">
    <property type="protein sequence ID" value="NML66048.1"/>
    <property type="molecule type" value="Genomic_DNA"/>
</dbReference>
<feature type="transmembrane region" description="Helical" evidence="10">
    <location>
        <begin position="200"/>
        <end position="225"/>
    </location>
</feature>
<evidence type="ECO:0000256" key="8">
    <source>
        <dbReference type="ARBA" id="ARBA00023136"/>
    </source>
</evidence>
<keyword evidence="6 10" id="KW-1133">Transmembrane helix</keyword>
<evidence type="ECO:0000256" key="9">
    <source>
        <dbReference type="ARBA" id="ARBA00031636"/>
    </source>
</evidence>
<evidence type="ECO:0000313" key="11">
    <source>
        <dbReference type="EMBL" id="NML66048.1"/>
    </source>
</evidence>
<evidence type="ECO:0000256" key="10">
    <source>
        <dbReference type="SAM" id="Phobius"/>
    </source>
</evidence>
<dbReference type="GO" id="GO:0015297">
    <property type="term" value="F:antiporter activity"/>
    <property type="evidence" value="ECO:0007669"/>
    <property type="project" value="UniProtKB-KW"/>
</dbReference>
<evidence type="ECO:0000256" key="7">
    <source>
        <dbReference type="ARBA" id="ARBA00023065"/>
    </source>
</evidence>
<dbReference type="PIRSF" id="PIRSF006603">
    <property type="entry name" value="DinF"/>
    <property type="match status" value="1"/>
</dbReference>
<feature type="transmembrane region" description="Helical" evidence="10">
    <location>
        <begin position="325"/>
        <end position="347"/>
    </location>
</feature>
<proteinExistence type="predicted"/>
<keyword evidence="8 10" id="KW-0472">Membrane</keyword>
<dbReference type="GO" id="GO:0006811">
    <property type="term" value="P:monoatomic ion transport"/>
    <property type="evidence" value="ECO:0007669"/>
    <property type="project" value="UniProtKB-KW"/>
</dbReference>
<dbReference type="Pfam" id="PF01554">
    <property type="entry name" value="MatE"/>
    <property type="match status" value="2"/>
</dbReference>
<feature type="transmembrane region" description="Helical" evidence="10">
    <location>
        <begin position="396"/>
        <end position="416"/>
    </location>
</feature>
<comment type="subcellular location">
    <subcellularLocation>
        <location evidence="1">Cell membrane</location>
        <topology evidence="1">Multi-pass membrane protein</topology>
    </subcellularLocation>
</comment>
<keyword evidence="4" id="KW-1003">Cell membrane</keyword>